<protein>
    <submittedName>
        <fullName evidence="2">Uncharacterized protein</fullName>
    </submittedName>
</protein>
<evidence type="ECO:0000313" key="2">
    <source>
        <dbReference type="EMBL" id="GHE77569.1"/>
    </source>
</evidence>
<feature type="compositionally biased region" description="Basic residues" evidence="1">
    <location>
        <begin position="87"/>
        <end position="96"/>
    </location>
</feature>
<keyword evidence="3" id="KW-1185">Reference proteome</keyword>
<sequence>MTHAFEHEPTLEMMRDLVTRYDSLGSKESRTAFLAEQGVTYGILQTYRKLIAIIDDRMASLPISSGASRTRRRRTKRVLVAPPGRPGTRRRPIRNRRDRRVTVVITLSIDIELP</sequence>
<evidence type="ECO:0000256" key="1">
    <source>
        <dbReference type="SAM" id="MobiDB-lite"/>
    </source>
</evidence>
<organism evidence="2 3">
    <name type="scientific">Streptomyces longispororuber</name>
    <dbReference type="NCBI Taxonomy" id="68230"/>
    <lineage>
        <taxon>Bacteria</taxon>
        <taxon>Bacillati</taxon>
        <taxon>Actinomycetota</taxon>
        <taxon>Actinomycetes</taxon>
        <taxon>Kitasatosporales</taxon>
        <taxon>Streptomycetaceae</taxon>
        <taxon>Streptomyces</taxon>
    </lineage>
</organism>
<dbReference type="RefSeq" id="WP_190138496.1">
    <property type="nucleotide sequence ID" value="NZ_BNBT01000098.1"/>
</dbReference>
<name>A0A919DTS4_9ACTN</name>
<reference evidence="2" key="1">
    <citation type="journal article" date="2014" name="Int. J. Syst. Evol. Microbiol.">
        <title>Complete genome sequence of Corynebacterium casei LMG S-19264T (=DSM 44701T), isolated from a smear-ripened cheese.</title>
        <authorList>
            <consortium name="US DOE Joint Genome Institute (JGI-PGF)"/>
            <person name="Walter F."/>
            <person name="Albersmeier A."/>
            <person name="Kalinowski J."/>
            <person name="Ruckert C."/>
        </authorList>
    </citation>
    <scope>NUCLEOTIDE SEQUENCE</scope>
    <source>
        <strain evidence="2">JCM 4784</strain>
    </source>
</reference>
<evidence type="ECO:0000313" key="3">
    <source>
        <dbReference type="Proteomes" id="UP000608024"/>
    </source>
</evidence>
<comment type="caution">
    <text evidence="2">The sequence shown here is derived from an EMBL/GenBank/DDBJ whole genome shotgun (WGS) entry which is preliminary data.</text>
</comment>
<reference evidence="2" key="2">
    <citation type="submission" date="2020-09" db="EMBL/GenBank/DDBJ databases">
        <authorList>
            <person name="Sun Q."/>
            <person name="Ohkuma M."/>
        </authorList>
    </citation>
    <scope>NUCLEOTIDE SEQUENCE</scope>
    <source>
        <strain evidence="2">JCM 4784</strain>
    </source>
</reference>
<proteinExistence type="predicted"/>
<accession>A0A919DTS4</accession>
<dbReference type="Proteomes" id="UP000608024">
    <property type="component" value="Unassembled WGS sequence"/>
</dbReference>
<dbReference type="EMBL" id="BNBT01000098">
    <property type="protein sequence ID" value="GHE77569.1"/>
    <property type="molecule type" value="Genomic_DNA"/>
</dbReference>
<gene>
    <name evidence="2" type="ORF">GCM10018785_52300</name>
</gene>
<dbReference type="AlphaFoldDB" id="A0A919DTS4"/>
<feature type="region of interest" description="Disordered" evidence="1">
    <location>
        <begin position="64"/>
        <end position="96"/>
    </location>
</feature>